<accession>A0A377E3Y6</accession>
<sequence length="96" mass="11310">MTGLIRDDEARRCPNPRVTLSTHWIWLTVFRCQNCWKKRTGKYMQPQLADKIRKRTEKQFPNGIEPHGTDALRFTLAALASTGRDINWDMKPWKLP</sequence>
<dbReference type="AlphaFoldDB" id="A0A377E3Y6"/>
<keyword evidence="1" id="KW-0030">Aminoacyl-tRNA synthetase</keyword>
<gene>
    <name evidence="1" type="primary">valS_5</name>
    <name evidence="1" type="ORF">NCTC10429_04580</name>
</gene>
<dbReference type="EC" id="6.1.1.9" evidence="1"/>
<keyword evidence="1" id="KW-0436">Ligase</keyword>
<dbReference type="GO" id="GO:0004832">
    <property type="term" value="F:valine-tRNA ligase activity"/>
    <property type="evidence" value="ECO:0007669"/>
    <property type="project" value="UniProtKB-EC"/>
</dbReference>
<dbReference type="EMBL" id="UGEX01000002">
    <property type="protein sequence ID" value="STM57983.1"/>
    <property type="molecule type" value="Genomic_DNA"/>
</dbReference>
<name>A0A377E3Y6_ECOLX</name>
<proteinExistence type="predicted"/>
<protein>
    <submittedName>
        <fullName evidence="1">Valyl-tRNA synthetase</fullName>
        <ecNumber evidence="1">6.1.1.9</ecNumber>
    </submittedName>
</protein>
<reference evidence="1 2" key="1">
    <citation type="submission" date="2018-06" db="EMBL/GenBank/DDBJ databases">
        <authorList>
            <consortium name="Pathogen Informatics"/>
            <person name="Doyle S."/>
        </authorList>
    </citation>
    <scope>NUCLEOTIDE SEQUENCE [LARGE SCALE GENOMIC DNA]</scope>
    <source>
        <strain evidence="1 2">NCTC10429</strain>
    </source>
</reference>
<dbReference type="Proteomes" id="UP000254088">
    <property type="component" value="Unassembled WGS sequence"/>
</dbReference>
<evidence type="ECO:0000313" key="2">
    <source>
        <dbReference type="Proteomes" id="UP000254088"/>
    </source>
</evidence>
<dbReference type="Gene3D" id="1.10.730.10">
    <property type="entry name" value="Isoleucyl-tRNA Synthetase, Domain 1"/>
    <property type="match status" value="1"/>
</dbReference>
<evidence type="ECO:0000313" key="1">
    <source>
        <dbReference type="EMBL" id="STM57983.1"/>
    </source>
</evidence>
<organism evidence="1 2">
    <name type="scientific">Escherichia coli</name>
    <dbReference type="NCBI Taxonomy" id="562"/>
    <lineage>
        <taxon>Bacteria</taxon>
        <taxon>Pseudomonadati</taxon>
        <taxon>Pseudomonadota</taxon>
        <taxon>Gammaproteobacteria</taxon>
        <taxon>Enterobacterales</taxon>
        <taxon>Enterobacteriaceae</taxon>
        <taxon>Escherichia</taxon>
    </lineage>
</organism>